<dbReference type="Proteomes" id="UP000053144">
    <property type="component" value="Chromosome 10"/>
</dbReference>
<dbReference type="GO" id="GO:0004672">
    <property type="term" value="F:protein kinase activity"/>
    <property type="evidence" value="ECO:0007669"/>
    <property type="project" value="InterPro"/>
</dbReference>
<dbReference type="PROSITE" id="PS50011">
    <property type="entry name" value="PROTEIN_KINASE_DOM"/>
    <property type="match status" value="1"/>
</dbReference>
<accession>A0A0L9VKX6</accession>
<protein>
    <recommendedName>
        <fullName evidence="4">Protein kinase domain-containing protein</fullName>
    </recommendedName>
</protein>
<dbReference type="Gene3D" id="3.30.200.20">
    <property type="entry name" value="Phosphorylase Kinase, domain 1"/>
    <property type="match status" value="1"/>
</dbReference>
<dbReference type="Gramene" id="KOM55705">
    <property type="protein sequence ID" value="KOM55705"/>
    <property type="gene ID" value="LR48_Vigan10g159700"/>
</dbReference>
<dbReference type="AlphaFoldDB" id="A0A0L9VKX6"/>
<proteinExistence type="predicted"/>
<organism evidence="5 6">
    <name type="scientific">Phaseolus angularis</name>
    <name type="common">Azuki bean</name>
    <name type="synonym">Vigna angularis</name>
    <dbReference type="NCBI Taxonomy" id="3914"/>
    <lineage>
        <taxon>Eukaryota</taxon>
        <taxon>Viridiplantae</taxon>
        <taxon>Streptophyta</taxon>
        <taxon>Embryophyta</taxon>
        <taxon>Tracheophyta</taxon>
        <taxon>Spermatophyta</taxon>
        <taxon>Magnoliopsida</taxon>
        <taxon>eudicotyledons</taxon>
        <taxon>Gunneridae</taxon>
        <taxon>Pentapetalae</taxon>
        <taxon>rosids</taxon>
        <taxon>fabids</taxon>
        <taxon>Fabales</taxon>
        <taxon>Fabaceae</taxon>
        <taxon>Papilionoideae</taxon>
        <taxon>50 kb inversion clade</taxon>
        <taxon>NPAAA clade</taxon>
        <taxon>indigoferoid/millettioid clade</taxon>
        <taxon>Phaseoleae</taxon>
        <taxon>Vigna</taxon>
    </lineage>
</organism>
<feature type="transmembrane region" description="Helical" evidence="3">
    <location>
        <begin position="184"/>
        <end position="205"/>
    </location>
</feature>
<dbReference type="InterPro" id="IPR001245">
    <property type="entry name" value="Ser-Thr/Tyr_kinase_cat_dom"/>
</dbReference>
<dbReference type="GO" id="GO:0005524">
    <property type="term" value="F:ATP binding"/>
    <property type="evidence" value="ECO:0007669"/>
    <property type="project" value="InterPro"/>
</dbReference>
<feature type="region of interest" description="Disordered" evidence="2">
    <location>
        <begin position="509"/>
        <end position="533"/>
    </location>
</feature>
<comment type="subcellular location">
    <subcellularLocation>
        <location evidence="1">Membrane</location>
        <topology evidence="1">Single-pass type I membrane protein</topology>
    </subcellularLocation>
</comment>
<dbReference type="PANTHER" id="PTHR48006">
    <property type="entry name" value="LEUCINE-RICH REPEAT-CONTAINING PROTEIN DDB_G0281931-RELATED"/>
    <property type="match status" value="1"/>
</dbReference>
<dbReference type="Pfam" id="PF00069">
    <property type="entry name" value="Pkinase"/>
    <property type="match status" value="1"/>
</dbReference>
<dbReference type="Pfam" id="PF19160">
    <property type="entry name" value="SPARK"/>
    <property type="match status" value="1"/>
</dbReference>
<evidence type="ECO:0000256" key="1">
    <source>
        <dbReference type="ARBA" id="ARBA00004479"/>
    </source>
</evidence>
<dbReference type="InterPro" id="IPR043891">
    <property type="entry name" value="SPARK"/>
</dbReference>
<name>A0A0L9VKX6_PHAAN</name>
<feature type="compositionally biased region" description="Low complexity" evidence="2">
    <location>
        <begin position="517"/>
        <end position="533"/>
    </location>
</feature>
<evidence type="ECO:0000259" key="4">
    <source>
        <dbReference type="PROSITE" id="PS50011"/>
    </source>
</evidence>
<gene>
    <name evidence="5" type="ORF">LR48_Vigan10g159700</name>
</gene>
<dbReference type="EMBL" id="CM003380">
    <property type="protein sequence ID" value="KOM55705.1"/>
    <property type="molecule type" value="Genomic_DNA"/>
</dbReference>
<dbReference type="GO" id="GO:0016020">
    <property type="term" value="C:membrane"/>
    <property type="evidence" value="ECO:0007669"/>
    <property type="project" value="UniProtKB-SubCell"/>
</dbReference>
<dbReference type="InterPro" id="IPR000719">
    <property type="entry name" value="Prot_kinase_dom"/>
</dbReference>
<keyword evidence="3" id="KW-0812">Transmembrane</keyword>
<evidence type="ECO:0000313" key="5">
    <source>
        <dbReference type="EMBL" id="KOM55705.1"/>
    </source>
</evidence>
<dbReference type="OMA" id="YEYCSAG"/>
<dbReference type="PANTHER" id="PTHR48006:SF92">
    <property type="entry name" value="LRR RECEPTOR-LIKE SERINE_THREONINE-PROTEIN KINASE GSO1"/>
    <property type="match status" value="1"/>
</dbReference>
<sequence length="533" mass="58503">MDECVEVKEYIYTWGEDGFPTSLCCRNALTVVSNALATHALSSGGQVFLSQDQWQRCLQSFHPQPGMSLDSCGFDNFYRGSSICSNFILQDVRTLQPYQDALSQCSHFDQPFGQSCADCTSGISNVRDTLYSQVEKHNNDIDRAICGVAAIVGLAAGRPNDPLVDKFLLCLPSSASGSDKRGSLWKALLSVPVVVIVILIVVIMVKCLSKKKGRKPVDLQDITAWSGLYWFCKTEIENAMNYGGRKISLGRGSAGHVYRGVLPSGQIVAIKHLTKSNTSESFTREIEGLSRLRHPNLVCLFGCCIEGDERYLVYEFCANGNLAQHLLHCDNGRPVIDSGRGNQDESVSGSCVMLKLTNILLTEKYQAKLSDFGLSKVMGIKESKVFTDVRGTIGYMDPEYMSNAKLTCASDVYSFGIVALQILSGQKVIELDLDARDQLTRKARDVSMGKRPLSDFEDPRLKGKVDKADFEAILQIAVLCVAKSSKGRPTIEVVFDELDKVCMDTETKMKVKKDESSSSNSTPSSKSSKSAPL</sequence>
<dbReference type="Gene3D" id="1.10.510.10">
    <property type="entry name" value="Transferase(Phosphotransferase) domain 1"/>
    <property type="match status" value="1"/>
</dbReference>
<dbReference type="InterPro" id="IPR051824">
    <property type="entry name" value="LRR_Rcpt-Like_S/T_Kinase"/>
</dbReference>
<dbReference type="Pfam" id="PF07714">
    <property type="entry name" value="PK_Tyr_Ser-Thr"/>
    <property type="match status" value="1"/>
</dbReference>
<reference evidence="6" key="1">
    <citation type="journal article" date="2015" name="Proc. Natl. Acad. Sci. U.S.A.">
        <title>Genome sequencing of adzuki bean (Vigna angularis) provides insight into high starch and low fat accumulation and domestication.</title>
        <authorList>
            <person name="Yang K."/>
            <person name="Tian Z."/>
            <person name="Chen C."/>
            <person name="Luo L."/>
            <person name="Zhao B."/>
            <person name="Wang Z."/>
            <person name="Yu L."/>
            <person name="Li Y."/>
            <person name="Sun Y."/>
            <person name="Li W."/>
            <person name="Chen Y."/>
            <person name="Li Y."/>
            <person name="Zhang Y."/>
            <person name="Ai D."/>
            <person name="Zhao J."/>
            <person name="Shang C."/>
            <person name="Ma Y."/>
            <person name="Wu B."/>
            <person name="Wang M."/>
            <person name="Gao L."/>
            <person name="Sun D."/>
            <person name="Zhang P."/>
            <person name="Guo F."/>
            <person name="Wang W."/>
            <person name="Li Y."/>
            <person name="Wang J."/>
            <person name="Varshney R.K."/>
            <person name="Wang J."/>
            <person name="Ling H.Q."/>
            <person name="Wan P."/>
        </authorList>
    </citation>
    <scope>NUCLEOTIDE SEQUENCE</scope>
    <source>
        <strain evidence="6">cv. Jingnong 6</strain>
    </source>
</reference>
<keyword evidence="3" id="KW-1133">Transmembrane helix</keyword>
<dbReference type="InterPro" id="IPR011009">
    <property type="entry name" value="Kinase-like_dom_sf"/>
</dbReference>
<evidence type="ECO:0000256" key="3">
    <source>
        <dbReference type="SAM" id="Phobius"/>
    </source>
</evidence>
<feature type="domain" description="Protein kinase" evidence="4">
    <location>
        <begin position="243"/>
        <end position="501"/>
    </location>
</feature>
<evidence type="ECO:0000313" key="6">
    <source>
        <dbReference type="Proteomes" id="UP000053144"/>
    </source>
</evidence>
<evidence type="ECO:0000256" key="2">
    <source>
        <dbReference type="SAM" id="MobiDB-lite"/>
    </source>
</evidence>
<dbReference type="SUPFAM" id="SSF56112">
    <property type="entry name" value="Protein kinase-like (PK-like)"/>
    <property type="match status" value="1"/>
</dbReference>
<keyword evidence="3" id="KW-0472">Membrane</keyword>